<dbReference type="AlphaFoldDB" id="A0A699GXN0"/>
<dbReference type="InterPro" id="IPR001207">
    <property type="entry name" value="Transposase_mutator"/>
</dbReference>
<sequence length="168" mass="19305">QRPPRVSAPEKEYEKSIDEHYVMLRSYGKAILDFNPGSTIKLGVTVNLNGKAYFDRFYVCFVGLADRSIGRDCSNHIYPMAWGVVNIENKDNWTCFLELLEEDLGCNRGTGLTLMFDQHNGLIEAVTDAMTNAEHRQCARHIYENFRKQYPGLKYRQLLWAASKASYP</sequence>
<evidence type="ECO:0000259" key="4">
    <source>
        <dbReference type="Pfam" id="PF10551"/>
    </source>
</evidence>
<dbReference type="InterPro" id="IPR018289">
    <property type="entry name" value="MULE_transposase_dom"/>
</dbReference>
<dbReference type="Pfam" id="PF10551">
    <property type="entry name" value="MULE"/>
    <property type="match status" value="1"/>
</dbReference>
<keyword evidence="1" id="KW-0815">Transposition</keyword>
<keyword evidence="2" id="KW-0238">DNA-binding</keyword>
<comment type="caution">
    <text evidence="5">The sequence shown here is derived from an EMBL/GenBank/DDBJ whole genome shotgun (WGS) entry which is preliminary data.</text>
</comment>
<organism evidence="5">
    <name type="scientific">Tanacetum cinerariifolium</name>
    <name type="common">Dalmatian daisy</name>
    <name type="synonym">Chrysanthemum cinerariifolium</name>
    <dbReference type="NCBI Taxonomy" id="118510"/>
    <lineage>
        <taxon>Eukaryota</taxon>
        <taxon>Viridiplantae</taxon>
        <taxon>Streptophyta</taxon>
        <taxon>Embryophyta</taxon>
        <taxon>Tracheophyta</taxon>
        <taxon>Spermatophyta</taxon>
        <taxon>Magnoliopsida</taxon>
        <taxon>eudicotyledons</taxon>
        <taxon>Gunneridae</taxon>
        <taxon>Pentapetalae</taxon>
        <taxon>asterids</taxon>
        <taxon>campanulids</taxon>
        <taxon>Asterales</taxon>
        <taxon>Asteraceae</taxon>
        <taxon>Asteroideae</taxon>
        <taxon>Anthemideae</taxon>
        <taxon>Anthemidinae</taxon>
        <taxon>Tanacetum</taxon>
    </lineage>
</organism>
<accession>A0A699GXN0</accession>
<dbReference type="GO" id="GO:0003677">
    <property type="term" value="F:DNA binding"/>
    <property type="evidence" value="ECO:0007669"/>
    <property type="project" value="UniProtKB-KW"/>
</dbReference>
<feature type="domain" description="MULE transposase" evidence="4">
    <location>
        <begin position="69"/>
        <end position="145"/>
    </location>
</feature>
<dbReference type="PANTHER" id="PTHR31973:SF189">
    <property type="entry name" value="TRANSPOSASE, MUDR, PLANT, MULE TRANSPOSASE DOMAIN PROTEIN-RELATED"/>
    <property type="match status" value="1"/>
</dbReference>
<dbReference type="PANTHER" id="PTHR31973">
    <property type="entry name" value="POLYPROTEIN, PUTATIVE-RELATED"/>
    <property type="match status" value="1"/>
</dbReference>
<dbReference type="GO" id="GO:0004803">
    <property type="term" value="F:transposase activity"/>
    <property type="evidence" value="ECO:0007669"/>
    <property type="project" value="InterPro"/>
</dbReference>
<dbReference type="GO" id="GO:0006313">
    <property type="term" value="P:DNA transposition"/>
    <property type="evidence" value="ECO:0007669"/>
    <property type="project" value="InterPro"/>
</dbReference>
<dbReference type="PROSITE" id="PS01007">
    <property type="entry name" value="TRANSPOSASE_MUTATOR"/>
    <property type="match status" value="1"/>
</dbReference>
<reference evidence="5" key="1">
    <citation type="journal article" date="2019" name="Sci. Rep.">
        <title>Draft genome of Tanacetum cinerariifolium, the natural source of mosquito coil.</title>
        <authorList>
            <person name="Yamashiro T."/>
            <person name="Shiraishi A."/>
            <person name="Satake H."/>
            <person name="Nakayama K."/>
        </authorList>
    </citation>
    <scope>NUCLEOTIDE SEQUENCE</scope>
</reference>
<evidence type="ECO:0000256" key="3">
    <source>
        <dbReference type="ARBA" id="ARBA00023172"/>
    </source>
</evidence>
<evidence type="ECO:0000313" key="5">
    <source>
        <dbReference type="EMBL" id="GEW62630.1"/>
    </source>
</evidence>
<keyword evidence="3" id="KW-0233">DNA recombination</keyword>
<evidence type="ECO:0000256" key="1">
    <source>
        <dbReference type="ARBA" id="ARBA00022578"/>
    </source>
</evidence>
<feature type="non-terminal residue" evidence="5">
    <location>
        <position position="1"/>
    </location>
</feature>
<proteinExistence type="predicted"/>
<name>A0A699GXN0_TANCI</name>
<gene>
    <name evidence="5" type="ORF">Tci_234606</name>
</gene>
<evidence type="ECO:0000256" key="2">
    <source>
        <dbReference type="ARBA" id="ARBA00023125"/>
    </source>
</evidence>
<protein>
    <submittedName>
        <fullName evidence="5">Multidrug resistance-associated protein 5</fullName>
    </submittedName>
</protein>
<dbReference type="EMBL" id="BKCJ010066518">
    <property type="protein sequence ID" value="GEW62630.1"/>
    <property type="molecule type" value="Genomic_DNA"/>
</dbReference>